<evidence type="ECO:0000313" key="8">
    <source>
        <dbReference type="Proteomes" id="UP000298173"/>
    </source>
</evidence>
<dbReference type="GO" id="GO:0000271">
    <property type="term" value="P:polysaccharide biosynthetic process"/>
    <property type="evidence" value="ECO:0007669"/>
    <property type="project" value="InterPro"/>
</dbReference>
<evidence type="ECO:0000256" key="2">
    <source>
        <dbReference type="ARBA" id="ARBA00022692"/>
    </source>
</evidence>
<evidence type="ECO:0000259" key="6">
    <source>
        <dbReference type="Pfam" id="PF04138"/>
    </source>
</evidence>
<evidence type="ECO:0000256" key="4">
    <source>
        <dbReference type="ARBA" id="ARBA00023136"/>
    </source>
</evidence>
<dbReference type="InterPro" id="IPR007267">
    <property type="entry name" value="GtrA_DPMS_TM"/>
</dbReference>
<keyword evidence="4 5" id="KW-0472">Membrane</keyword>
<sequence length="162" mass="17859">MVRVLDVDKRGADSVLELVRNRLNQSSVRQFLRFFVGSAVGLAIDLIGFQALISLGLSPWESNLISSSVSITAVYFVVTRFTFGVDTRFVTYGIFFGWYGLSVVGYSALIQTVSTGLGGDPFGWKLLSIPISFSLNYAFSRFLFLGRYKVRAGTPTEAQDAE</sequence>
<proteinExistence type="predicted"/>
<dbReference type="Pfam" id="PF04138">
    <property type="entry name" value="GtrA_DPMS_TM"/>
    <property type="match status" value="1"/>
</dbReference>
<evidence type="ECO:0000256" key="3">
    <source>
        <dbReference type="ARBA" id="ARBA00022989"/>
    </source>
</evidence>
<keyword evidence="2 5" id="KW-0812">Transmembrane</keyword>
<gene>
    <name evidence="7" type="ORF">E3O06_07095</name>
</gene>
<dbReference type="AlphaFoldDB" id="A0A4R8UXV1"/>
<feature type="transmembrane region" description="Helical" evidence="5">
    <location>
        <begin position="31"/>
        <end position="53"/>
    </location>
</feature>
<dbReference type="OrthoDB" id="5191773at2"/>
<feature type="transmembrane region" description="Helical" evidence="5">
    <location>
        <begin position="90"/>
        <end position="110"/>
    </location>
</feature>
<name>A0A4R8UXV1_9MICO</name>
<feature type="transmembrane region" description="Helical" evidence="5">
    <location>
        <begin position="65"/>
        <end position="83"/>
    </location>
</feature>
<accession>A0A4R8UXV1</accession>
<dbReference type="GO" id="GO:0016020">
    <property type="term" value="C:membrane"/>
    <property type="evidence" value="ECO:0007669"/>
    <property type="project" value="UniProtKB-SubCell"/>
</dbReference>
<comment type="caution">
    <text evidence="7">The sequence shown here is derived from an EMBL/GenBank/DDBJ whole genome shotgun (WGS) entry which is preliminary data.</text>
</comment>
<evidence type="ECO:0000313" key="7">
    <source>
        <dbReference type="EMBL" id="TFB74352.1"/>
    </source>
</evidence>
<reference evidence="7 8" key="1">
    <citation type="submission" date="2019-03" db="EMBL/GenBank/DDBJ databases">
        <title>Genomics of glacier-inhabiting Cryobacterium strains.</title>
        <authorList>
            <person name="Liu Q."/>
            <person name="Xin Y.-H."/>
        </authorList>
    </citation>
    <scope>NUCLEOTIDE SEQUENCE [LARGE SCALE GENOMIC DNA]</scope>
    <source>
        <strain evidence="7 8">HLT2-23</strain>
    </source>
</reference>
<feature type="domain" description="GtrA/DPMS transmembrane" evidence="6">
    <location>
        <begin position="33"/>
        <end position="143"/>
    </location>
</feature>
<comment type="subcellular location">
    <subcellularLocation>
        <location evidence="1">Membrane</location>
        <topology evidence="1">Multi-pass membrane protein</topology>
    </subcellularLocation>
</comment>
<protein>
    <recommendedName>
        <fullName evidence="6">GtrA/DPMS transmembrane domain-containing protein</fullName>
    </recommendedName>
</protein>
<organism evidence="7 8">
    <name type="scientific">Cryobacterium glaciale</name>
    <dbReference type="NCBI Taxonomy" id="1259145"/>
    <lineage>
        <taxon>Bacteria</taxon>
        <taxon>Bacillati</taxon>
        <taxon>Actinomycetota</taxon>
        <taxon>Actinomycetes</taxon>
        <taxon>Micrococcales</taxon>
        <taxon>Microbacteriaceae</taxon>
        <taxon>Cryobacterium</taxon>
    </lineage>
</organism>
<evidence type="ECO:0000256" key="1">
    <source>
        <dbReference type="ARBA" id="ARBA00004141"/>
    </source>
</evidence>
<keyword evidence="8" id="KW-1185">Reference proteome</keyword>
<keyword evidence="3 5" id="KW-1133">Transmembrane helix</keyword>
<dbReference type="EMBL" id="SOEY01000012">
    <property type="protein sequence ID" value="TFB74352.1"/>
    <property type="molecule type" value="Genomic_DNA"/>
</dbReference>
<feature type="transmembrane region" description="Helical" evidence="5">
    <location>
        <begin position="122"/>
        <end position="139"/>
    </location>
</feature>
<evidence type="ECO:0000256" key="5">
    <source>
        <dbReference type="SAM" id="Phobius"/>
    </source>
</evidence>
<dbReference type="Proteomes" id="UP000298173">
    <property type="component" value="Unassembled WGS sequence"/>
</dbReference>